<evidence type="ECO:0000313" key="2">
    <source>
        <dbReference type="EMBL" id="BBK21327.1"/>
    </source>
</evidence>
<dbReference type="Proteomes" id="UP000464754">
    <property type="component" value="Chromosome"/>
</dbReference>
<keyword evidence="3" id="KW-1185">Reference proteome</keyword>
<feature type="domain" description="Phospholipase C/D" evidence="1">
    <location>
        <begin position="6"/>
        <end position="156"/>
    </location>
</feature>
<dbReference type="InterPro" id="IPR029002">
    <property type="entry name" value="PLPC/GPLD1"/>
</dbReference>
<name>A0A6N4TF45_9FIRM</name>
<dbReference type="Pfam" id="PF00882">
    <property type="entry name" value="Zn_dep_PLPC"/>
    <property type="match status" value="1"/>
</dbReference>
<dbReference type="RefSeq" id="WP_118276789.1">
    <property type="nucleotide sequence ID" value="NZ_AP019695.1"/>
</dbReference>
<dbReference type="AlphaFoldDB" id="A0A6N4TF45"/>
<accession>A0A6N4TF45</accession>
<evidence type="ECO:0000313" key="3">
    <source>
        <dbReference type="Proteomes" id="UP000464754"/>
    </source>
</evidence>
<dbReference type="KEGG" id="aarg:Aargi30884_02300"/>
<dbReference type="EMBL" id="AP019695">
    <property type="protein sequence ID" value="BBK21327.1"/>
    <property type="molecule type" value="Genomic_DNA"/>
</dbReference>
<proteinExistence type="predicted"/>
<evidence type="ECO:0000259" key="1">
    <source>
        <dbReference type="Pfam" id="PF00882"/>
    </source>
</evidence>
<sequence>MPNIITHKLFAEDVYHALNDTQLKCMIKRNLELYYIGSQGPDFLFFSHLMPWDVYKSHELNRLGSRMHNEHINDFYECAMHSIQKQTNKEIQERMIVYLFGHLCHWALDKTAHPYIYYFTGKGKKKNSSFHHRLESIIDARLLEKKRDLTIKEYPYYKLCEYDVNMLQAIARIYVAVSREVYHVDLKVHDIRETLDTWYEVQKFLYDPGCIKYACIHGVEKILHKEWQLSGNIVRNKEIDQLDLLNEERKEWKHPCDDKITSTASFLDLYDDAIITASKVIKMANWILQGKAGIHHLLHIIDDQTYTRGMKENKEMRYFNIIFEKQREDTK</sequence>
<protein>
    <recommendedName>
        <fullName evidence="1">Phospholipase C/D domain-containing protein</fullName>
    </recommendedName>
</protein>
<reference evidence="3" key="1">
    <citation type="submission" date="2019-05" db="EMBL/GenBank/DDBJ databases">
        <title>Complete genome sequencing of Absiella argi strain JCM 30884.</title>
        <authorList>
            <person name="Sakamoto M."/>
            <person name="Murakami T."/>
            <person name="Mori H."/>
        </authorList>
    </citation>
    <scope>NUCLEOTIDE SEQUENCE [LARGE SCALE GENOMIC DNA]</scope>
    <source>
        <strain evidence="3">JCM 30884</strain>
    </source>
</reference>
<gene>
    <name evidence="2" type="ORF">Aargi30884_02300</name>
</gene>
<organism evidence="2 3">
    <name type="scientific">Amedibacterium intestinale</name>
    <dbReference type="NCBI Taxonomy" id="2583452"/>
    <lineage>
        <taxon>Bacteria</taxon>
        <taxon>Bacillati</taxon>
        <taxon>Bacillota</taxon>
        <taxon>Erysipelotrichia</taxon>
        <taxon>Erysipelotrichales</taxon>
        <taxon>Erysipelotrichaceae</taxon>
        <taxon>Amedibacterium</taxon>
    </lineage>
</organism>